<dbReference type="GeneID" id="75053823"/>
<accession>A0A7G5N1F2</accession>
<dbReference type="RefSeq" id="WP_018596608.1">
    <property type="nucleotide sequence ID" value="NZ_CABLBP010000031.1"/>
</dbReference>
<protein>
    <submittedName>
        <fullName evidence="1">Uncharacterized protein</fullName>
    </submittedName>
</protein>
<dbReference type="Proteomes" id="UP000515789">
    <property type="component" value="Chromosome"/>
</dbReference>
<proteinExistence type="predicted"/>
<gene>
    <name evidence="1" type="ORF">E5259_25675</name>
</gene>
<evidence type="ECO:0000313" key="2">
    <source>
        <dbReference type="Proteomes" id="UP000515789"/>
    </source>
</evidence>
<dbReference type="EMBL" id="CP039126">
    <property type="protein sequence ID" value="QMW80695.1"/>
    <property type="molecule type" value="Genomic_DNA"/>
</dbReference>
<sequence length="184" mass="20961">MSEVNVKEMMDSLDAEELCKYCSYNSDCDGDVRGGPNNPIYPPCADGLDEDDFDLEAYLSDMEGQMETKIPHRFPVLHIRDKIFGNIHTYGTDSHDSLMLDENGNVMYYNLQNGEGTGECGGYEFVYTPDEGGYNGIKEVYSEWDSPRDNKKYDEMSKEELIWQCLVKDLQIRELLKAGVSDET</sequence>
<reference evidence="1 2" key="1">
    <citation type="submission" date="2019-04" db="EMBL/GenBank/DDBJ databases">
        <authorList>
            <person name="Schori C."/>
            <person name="Ahrens C."/>
        </authorList>
    </citation>
    <scope>NUCLEOTIDE SEQUENCE [LARGE SCALE GENOMIC DNA]</scope>
    <source>
        <strain evidence="1 2">DSM 2950</strain>
    </source>
</reference>
<organism evidence="1 2">
    <name type="scientific">Blautia producta</name>
    <dbReference type="NCBI Taxonomy" id="33035"/>
    <lineage>
        <taxon>Bacteria</taxon>
        <taxon>Bacillati</taxon>
        <taxon>Bacillota</taxon>
        <taxon>Clostridia</taxon>
        <taxon>Lachnospirales</taxon>
        <taxon>Lachnospiraceae</taxon>
        <taxon>Blautia</taxon>
    </lineage>
</organism>
<name>A0A7G5N1F2_9FIRM</name>
<evidence type="ECO:0000313" key="1">
    <source>
        <dbReference type="EMBL" id="QMW80695.1"/>
    </source>
</evidence>
<dbReference type="AlphaFoldDB" id="A0A7G5N1F2"/>